<dbReference type="InterPro" id="IPR011050">
    <property type="entry name" value="Pectin_lyase_fold/virulence"/>
</dbReference>
<dbReference type="SUPFAM" id="SSF51126">
    <property type="entry name" value="Pectin lyase-like"/>
    <property type="match status" value="1"/>
</dbReference>
<organism evidence="3">
    <name type="scientific">Desulfobacca acetoxidans</name>
    <dbReference type="NCBI Taxonomy" id="60893"/>
    <lineage>
        <taxon>Bacteria</taxon>
        <taxon>Pseudomonadati</taxon>
        <taxon>Thermodesulfobacteriota</taxon>
        <taxon>Desulfobaccia</taxon>
        <taxon>Desulfobaccales</taxon>
        <taxon>Desulfobaccaceae</taxon>
        <taxon>Desulfobacca</taxon>
    </lineage>
</organism>
<feature type="transmembrane region" description="Helical" evidence="1">
    <location>
        <begin position="27"/>
        <end position="47"/>
    </location>
</feature>
<evidence type="ECO:0000313" key="3">
    <source>
        <dbReference type="EMBL" id="HGB13671.1"/>
    </source>
</evidence>
<dbReference type="InterPro" id="IPR012334">
    <property type="entry name" value="Pectin_lyas_fold"/>
</dbReference>
<sequence>MWLGRDEVNAFMACHRQPLNSGFHGKIPGILIVLAALTIMGAVMVAAQPSGGPKNPAAAAGAALSNHSPLNVKVLGARGDGLADDTKAIQDALDKLAALGGRIYLPAGTYLVGPLYFPARVIIEGDGDATVLKFHGTSGFMLSPKVLTTSNQFVHIRDLALDMQGKANVGILLTNCWHSSVRRVNIRNLSTGTYKVDNRELPNAGIALLATAKVSGAYYNTLEQCFVQGVKANYGNTGIYLSCSSESDPRGANFNRLIQCRTLYCQTGINLNKGNDVYVEMPEVSACEVGIRVKVRKGYLFKPYAEACDTGILLEKESWWNVVMLSGSFSGTRLPINDEGKENTILLRARDFYEHFKKEPVQKY</sequence>
<name>A0A7C3WHR6_9BACT</name>
<accession>A0A7C3WHR6</accession>
<comment type="caution">
    <text evidence="3">The sequence shown here is derived from an EMBL/GenBank/DDBJ whole genome shotgun (WGS) entry which is preliminary data.</text>
</comment>
<keyword evidence="1" id="KW-0812">Transmembrane</keyword>
<dbReference type="AlphaFoldDB" id="A0A7C3WHR6"/>
<evidence type="ECO:0000256" key="1">
    <source>
        <dbReference type="SAM" id="Phobius"/>
    </source>
</evidence>
<dbReference type="Pfam" id="PF12708">
    <property type="entry name" value="Pect-lyase_RHGA_epim"/>
    <property type="match status" value="1"/>
</dbReference>
<keyword evidence="1" id="KW-1133">Transmembrane helix</keyword>
<proteinExistence type="predicted"/>
<feature type="domain" description="Rhamnogalacturonase A/B/Epimerase-like pectate lyase" evidence="2">
    <location>
        <begin position="71"/>
        <end position="292"/>
    </location>
</feature>
<evidence type="ECO:0000259" key="2">
    <source>
        <dbReference type="Pfam" id="PF12708"/>
    </source>
</evidence>
<dbReference type="EMBL" id="DTHB01000006">
    <property type="protein sequence ID" value="HGB13671.1"/>
    <property type="molecule type" value="Genomic_DNA"/>
</dbReference>
<reference evidence="3" key="1">
    <citation type="journal article" date="2020" name="mSystems">
        <title>Genome- and Community-Level Interaction Insights into Carbon Utilization and Element Cycling Functions of Hydrothermarchaeota in Hydrothermal Sediment.</title>
        <authorList>
            <person name="Zhou Z."/>
            <person name="Liu Y."/>
            <person name="Xu W."/>
            <person name="Pan J."/>
            <person name="Luo Z.H."/>
            <person name="Li M."/>
        </authorList>
    </citation>
    <scope>NUCLEOTIDE SEQUENCE [LARGE SCALE GENOMIC DNA]</scope>
    <source>
        <strain evidence="3">SpSt-776</strain>
    </source>
</reference>
<dbReference type="Gene3D" id="2.160.20.10">
    <property type="entry name" value="Single-stranded right-handed beta-helix, Pectin lyase-like"/>
    <property type="match status" value="1"/>
</dbReference>
<protein>
    <recommendedName>
        <fullName evidence="2">Rhamnogalacturonase A/B/Epimerase-like pectate lyase domain-containing protein</fullName>
    </recommendedName>
</protein>
<keyword evidence="1" id="KW-0472">Membrane</keyword>
<gene>
    <name evidence="3" type="ORF">ENV62_00290</name>
</gene>
<dbReference type="InterPro" id="IPR024535">
    <property type="entry name" value="RHGA/B-epi-like_pectate_lyase"/>
</dbReference>